<keyword evidence="4" id="KW-0408">Iron</keyword>
<reference evidence="8 9" key="1">
    <citation type="submission" date="2020-08" db="EMBL/GenBank/DDBJ databases">
        <title>Complete Genome Sequence of Effusibacillus dendaii Strain skT53, Isolated from Farmland soil.</title>
        <authorList>
            <person name="Konishi T."/>
            <person name="Kawasaki H."/>
        </authorList>
    </citation>
    <scope>NUCLEOTIDE SEQUENCE [LARGE SCALE GENOMIC DNA]</scope>
    <source>
        <strain evidence="9">skT53</strain>
    </source>
</reference>
<name>A0A7I8DEQ5_9BACL</name>
<keyword evidence="2" id="KW-0004">4Fe-4S</keyword>
<dbReference type="RefSeq" id="WP_318978601.1">
    <property type="nucleotide sequence ID" value="NZ_AP023366.1"/>
</dbReference>
<sequence length="90" mass="10145">MREVHYQQIVDAVADMCQRANYDLGEDVVNAFKSALETEVSETGKDVLLQLIENAEIASAERVPMCQDTGYVVFFCRTGTGLPHRRRQPL</sequence>
<feature type="domain" description="Fe-S hydro-lyase tartrate dehydratase alpha-type catalytic" evidence="7">
    <location>
        <begin position="11"/>
        <end position="82"/>
    </location>
</feature>
<protein>
    <recommendedName>
        <fullName evidence="7">Fe-S hydro-lyase tartrate dehydratase alpha-type catalytic domain-containing protein</fullName>
    </recommendedName>
</protein>
<dbReference type="GO" id="GO:0046872">
    <property type="term" value="F:metal ion binding"/>
    <property type="evidence" value="ECO:0007669"/>
    <property type="project" value="UniProtKB-KW"/>
</dbReference>
<evidence type="ECO:0000313" key="8">
    <source>
        <dbReference type="EMBL" id="BCJ86391.1"/>
    </source>
</evidence>
<gene>
    <name evidence="8" type="ORF">skT53_13760</name>
</gene>
<evidence type="ECO:0000256" key="3">
    <source>
        <dbReference type="ARBA" id="ARBA00022723"/>
    </source>
</evidence>
<evidence type="ECO:0000256" key="2">
    <source>
        <dbReference type="ARBA" id="ARBA00022485"/>
    </source>
</evidence>
<dbReference type="GO" id="GO:0051539">
    <property type="term" value="F:4 iron, 4 sulfur cluster binding"/>
    <property type="evidence" value="ECO:0007669"/>
    <property type="project" value="UniProtKB-KW"/>
</dbReference>
<dbReference type="InterPro" id="IPR004646">
    <property type="entry name" value="Fe-S_hydro-lyase_TtdA-typ_cat"/>
</dbReference>
<dbReference type="EMBL" id="AP023366">
    <property type="protein sequence ID" value="BCJ86391.1"/>
    <property type="molecule type" value="Genomic_DNA"/>
</dbReference>
<comment type="similarity">
    <text evidence="1">Belongs to the class-I fumarase family.</text>
</comment>
<evidence type="ECO:0000256" key="4">
    <source>
        <dbReference type="ARBA" id="ARBA00023004"/>
    </source>
</evidence>
<keyword evidence="9" id="KW-1185">Reference proteome</keyword>
<dbReference type="Proteomes" id="UP000593802">
    <property type="component" value="Chromosome"/>
</dbReference>
<dbReference type="KEGG" id="eff:skT53_13760"/>
<dbReference type="AlphaFoldDB" id="A0A7I8DEQ5"/>
<evidence type="ECO:0000256" key="1">
    <source>
        <dbReference type="ARBA" id="ARBA00008876"/>
    </source>
</evidence>
<evidence type="ECO:0000256" key="5">
    <source>
        <dbReference type="ARBA" id="ARBA00023014"/>
    </source>
</evidence>
<keyword evidence="3" id="KW-0479">Metal-binding</keyword>
<evidence type="ECO:0000256" key="6">
    <source>
        <dbReference type="ARBA" id="ARBA00023239"/>
    </source>
</evidence>
<organism evidence="8 9">
    <name type="scientific">Effusibacillus dendaii</name>
    <dbReference type="NCBI Taxonomy" id="2743772"/>
    <lineage>
        <taxon>Bacteria</taxon>
        <taxon>Bacillati</taxon>
        <taxon>Bacillota</taxon>
        <taxon>Bacilli</taxon>
        <taxon>Bacillales</taxon>
        <taxon>Alicyclobacillaceae</taxon>
        <taxon>Effusibacillus</taxon>
    </lineage>
</organism>
<evidence type="ECO:0000313" key="9">
    <source>
        <dbReference type="Proteomes" id="UP000593802"/>
    </source>
</evidence>
<accession>A0A7I8DEQ5</accession>
<dbReference type="GO" id="GO:0016829">
    <property type="term" value="F:lyase activity"/>
    <property type="evidence" value="ECO:0007669"/>
    <property type="project" value="UniProtKB-KW"/>
</dbReference>
<dbReference type="PANTHER" id="PTHR30389">
    <property type="entry name" value="FUMARATE HYDRATASE-RELATED"/>
    <property type="match status" value="1"/>
</dbReference>
<keyword evidence="6" id="KW-0456">Lyase</keyword>
<evidence type="ECO:0000259" key="7">
    <source>
        <dbReference type="Pfam" id="PF05681"/>
    </source>
</evidence>
<dbReference type="InterPro" id="IPR051208">
    <property type="entry name" value="Class-I_Fumarase/Tartrate_DH"/>
</dbReference>
<dbReference type="PANTHER" id="PTHR30389:SF17">
    <property type="entry name" value="L(+)-TARTRATE DEHYDRATASE SUBUNIT ALPHA-RELATED"/>
    <property type="match status" value="1"/>
</dbReference>
<keyword evidence="5" id="KW-0411">Iron-sulfur</keyword>
<proteinExistence type="inferred from homology"/>
<dbReference type="Pfam" id="PF05681">
    <property type="entry name" value="Fumerase"/>
    <property type="match status" value="1"/>
</dbReference>